<sequence length="669" mass="73406">MKNILLASAAVFSTLAGGAFADDDIVVSAERREQSLNEVPQSIAVISKNDLELIDSDHVSEILARVPGVALHRGSGAEQLTAIRSPVLTSGAGAGSFLFLENGVPIRSAGFANINGLFDAHYEIADRIEVIRGPSDAVYGANAIHGVVNVLTPLPTESVLIFAEAFGDTEDRYKFKGTVSGTDGAHGWFVGGSVVTESGYRDDAGLDQQKLTLRHVFDDGGVTIDTIFSFDNLEQETAGFIFGFDTLKDRDLRRSNNFPLAYRDAKAARLQSTISFDAGENTRVTFTPYGRWNQMEFPQHFLPSNALEENGHWSVGAQSAVYHDVGKLSLIAGADIEYTDGYLSEFQSAPRIFSYTPGQHYDYDVSAFHLSGFVQGAYALGPQTTATAAVRVDGTFYDYDNLIDSGIEGRFLRLDDRSDEFVTASPKFTLMHHVNDGASIYASYSRGARPPQTTDLYRLQINQTGDTAQPEKIDAFEVGARAALGERIDLGLVGFFMNKRNFFFRDADGFNVSNGKTRHVGVEADVQIELLETLRLRSAVTYAAHTYRFDRITGNASETITFGDDVDTAPRVIANTRVTWTPIDRTTLEAEWVSMGSYFTNAANDRSYGGHDVLNLRAEVGLTSSLAVFATVRNVTDALYAERADYAFGKDRYFPGEERTFGFGLRYRQ</sequence>
<dbReference type="Gene3D" id="2.170.130.10">
    <property type="entry name" value="TonB-dependent receptor, plug domain"/>
    <property type="match status" value="1"/>
</dbReference>
<evidence type="ECO:0000256" key="3">
    <source>
        <dbReference type="ARBA" id="ARBA00022452"/>
    </source>
</evidence>
<dbReference type="RefSeq" id="WP_369313634.1">
    <property type="nucleotide sequence ID" value="NZ_JBEHZE010000001.1"/>
</dbReference>
<gene>
    <name evidence="16" type="ORF">ABFZ84_08835</name>
</gene>
<evidence type="ECO:0000256" key="8">
    <source>
        <dbReference type="ARBA" id="ARBA00023077"/>
    </source>
</evidence>
<dbReference type="InterPro" id="IPR039426">
    <property type="entry name" value="TonB-dep_rcpt-like"/>
</dbReference>
<feature type="domain" description="TonB-dependent receptor-like beta-barrel" evidence="14">
    <location>
        <begin position="229"/>
        <end position="635"/>
    </location>
</feature>
<keyword evidence="13" id="KW-0732">Signal</keyword>
<evidence type="ECO:0000256" key="1">
    <source>
        <dbReference type="ARBA" id="ARBA00004571"/>
    </source>
</evidence>
<keyword evidence="4" id="KW-0410">Iron transport</keyword>
<dbReference type="Gene3D" id="2.40.170.20">
    <property type="entry name" value="TonB-dependent receptor, beta-barrel domain"/>
    <property type="match status" value="1"/>
</dbReference>
<dbReference type="SUPFAM" id="SSF56935">
    <property type="entry name" value="Porins"/>
    <property type="match status" value="1"/>
</dbReference>
<dbReference type="Proteomes" id="UP001560685">
    <property type="component" value="Unassembled WGS sequence"/>
</dbReference>
<evidence type="ECO:0000256" key="12">
    <source>
        <dbReference type="RuleBase" id="RU003357"/>
    </source>
</evidence>
<dbReference type="InterPro" id="IPR036942">
    <property type="entry name" value="Beta-barrel_TonB_sf"/>
</dbReference>
<protein>
    <submittedName>
        <fullName evidence="16">TonB-dependent receptor</fullName>
    </submittedName>
</protein>
<dbReference type="PANTHER" id="PTHR32552:SF81">
    <property type="entry name" value="TONB-DEPENDENT OUTER MEMBRANE RECEPTOR"/>
    <property type="match status" value="1"/>
</dbReference>
<keyword evidence="16" id="KW-0675">Receptor</keyword>
<evidence type="ECO:0000256" key="2">
    <source>
        <dbReference type="ARBA" id="ARBA00022448"/>
    </source>
</evidence>
<evidence type="ECO:0000256" key="6">
    <source>
        <dbReference type="ARBA" id="ARBA00023004"/>
    </source>
</evidence>
<evidence type="ECO:0000256" key="13">
    <source>
        <dbReference type="SAM" id="SignalP"/>
    </source>
</evidence>
<evidence type="ECO:0000256" key="9">
    <source>
        <dbReference type="ARBA" id="ARBA00023136"/>
    </source>
</evidence>
<evidence type="ECO:0000256" key="10">
    <source>
        <dbReference type="ARBA" id="ARBA00023237"/>
    </source>
</evidence>
<reference evidence="16 17" key="1">
    <citation type="submission" date="2024-05" db="EMBL/GenBank/DDBJ databases">
        <title>Three bacterial strains, DH-69, EH-24, and ECK-19 isolated from coastal sediments.</title>
        <authorList>
            <person name="Ye Y.-Q."/>
            <person name="Du Z.-J."/>
        </authorList>
    </citation>
    <scope>NUCLEOTIDE SEQUENCE [LARGE SCALE GENOMIC DNA]</scope>
    <source>
        <strain evidence="16 17">ECK-19</strain>
    </source>
</reference>
<dbReference type="InterPro" id="IPR012910">
    <property type="entry name" value="Plug_dom"/>
</dbReference>
<keyword evidence="10 11" id="KW-0998">Cell outer membrane</keyword>
<keyword evidence="2 11" id="KW-0813">Transport</keyword>
<keyword evidence="5 11" id="KW-0812">Transmembrane</keyword>
<accession>A0ABV3Z4C6</accession>
<evidence type="ECO:0000313" key="17">
    <source>
        <dbReference type="Proteomes" id="UP001560685"/>
    </source>
</evidence>
<comment type="subcellular location">
    <subcellularLocation>
        <location evidence="1 11">Cell outer membrane</location>
        <topology evidence="1 11">Multi-pass membrane protein</topology>
    </subcellularLocation>
</comment>
<keyword evidence="7" id="KW-0406">Ion transport</keyword>
<feature type="domain" description="TonB-dependent receptor plug" evidence="15">
    <location>
        <begin position="36"/>
        <end position="147"/>
    </location>
</feature>
<dbReference type="PROSITE" id="PS52016">
    <property type="entry name" value="TONB_DEPENDENT_REC_3"/>
    <property type="match status" value="1"/>
</dbReference>
<feature type="signal peptide" evidence="13">
    <location>
        <begin position="1"/>
        <end position="21"/>
    </location>
</feature>
<name>A0ABV3Z4C6_9PROT</name>
<evidence type="ECO:0000256" key="7">
    <source>
        <dbReference type="ARBA" id="ARBA00023065"/>
    </source>
</evidence>
<dbReference type="InterPro" id="IPR000531">
    <property type="entry name" value="Beta-barrel_TonB"/>
</dbReference>
<keyword evidence="3 11" id="KW-1134">Transmembrane beta strand</keyword>
<dbReference type="Pfam" id="PF07715">
    <property type="entry name" value="Plug"/>
    <property type="match status" value="1"/>
</dbReference>
<dbReference type="Pfam" id="PF00593">
    <property type="entry name" value="TonB_dep_Rec_b-barrel"/>
    <property type="match status" value="1"/>
</dbReference>
<dbReference type="PANTHER" id="PTHR32552">
    <property type="entry name" value="FERRICHROME IRON RECEPTOR-RELATED"/>
    <property type="match status" value="1"/>
</dbReference>
<comment type="caution">
    <text evidence="16">The sequence shown here is derived from an EMBL/GenBank/DDBJ whole genome shotgun (WGS) entry which is preliminary data.</text>
</comment>
<evidence type="ECO:0000259" key="14">
    <source>
        <dbReference type="Pfam" id="PF00593"/>
    </source>
</evidence>
<keyword evidence="8 12" id="KW-0798">TonB box</keyword>
<organism evidence="16 17">
    <name type="scientific">Hyphococcus lacteus</name>
    <dbReference type="NCBI Taxonomy" id="3143536"/>
    <lineage>
        <taxon>Bacteria</taxon>
        <taxon>Pseudomonadati</taxon>
        <taxon>Pseudomonadota</taxon>
        <taxon>Alphaproteobacteria</taxon>
        <taxon>Parvularculales</taxon>
        <taxon>Parvularculaceae</taxon>
        <taxon>Hyphococcus</taxon>
    </lineage>
</organism>
<evidence type="ECO:0000256" key="11">
    <source>
        <dbReference type="PROSITE-ProRule" id="PRU01360"/>
    </source>
</evidence>
<keyword evidence="6" id="KW-0408">Iron</keyword>
<dbReference type="EMBL" id="JBEHZE010000001">
    <property type="protein sequence ID" value="MEX6633656.1"/>
    <property type="molecule type" value="Genomic_DNA"/>
</dbReference>
<evidence type="ECO:0000259" key="15">
    <source>
        <dbReference type="Pfam" id="PF07715"/>
    </source>
</evidence>
<proteinExistence type="inferred from homology"/>
<feature type="chain" id="PRO_5046083071" evidence="13">
    <location>
        <begin position="22"/>
        <end position="669"/>
    </location>
</feature>
<keyword evidence="9 11" id="KW-0472">Membrane</keyword>
<evidence type="ECO:0000256" key="4">
    <source>
        <dbReference type="ARBA" id="ARBA00022496"/>
    </source>
</evidence>
<dbReference type="InterPro" id="IPR037066">
    <property type="entry name" value="Plug_dom_sf"/>
</dbReference>
<keyword evidence="17" id="KW-1185">Reference proteome</keyword>
<evidence type="ECO:0000313" key="16">
    <source>
        <dbReference type="EMBL" id="MEX6633656.1"/>
    </source>
</evidence>
<comment type="similarity">
    <text evidence="11 12">Belongs to the TonB-dependent receptor family.</text>
</comment>
<evidence type="ECO:0000256" key="5">
    <source>
        <dbReference type="ARBA" id="ARBA00022692"/>
    </source>
</evidence>